<keyword evidence="3" id="KW-0347">Helicase</keyword>
<dbReference type="AlphaFoldDB" id="A0A1V9XA23"/>
<reference evidence="3 4" key="1">
    <citation type="journal article" date="2017" name="Gigascience">
        <title>Draft genome of the honey bee ectoparasitic mite, Tropilaelaps mercedesae, is shaped by the parasitic life history.</title>
        <authorList>
            <person name="Dong X."/>
            <person name="Armstrong S.D."/>
            <person name="Xia D."/>
            <person name="Makepeace B.L."/>
            <person name="Darby A.C."/>
            <person name="Kadowaki T."/>
        </authorList>
    </citation>
    <scope>NUCLEOTIDE SEQUENCE [LARGE SCALE GENOMIC DNA]</scope>
    <source>
        <strain evidence="3">Wuxi-XJTLU</strain>
    </source>
</reference>
<evidence type="ECO:0000313" key="3">
    <source>
        <dbReference type="EMBL" id="OQR70251.1"/>
    </source>
</evidence>
<dbReference type="PANTHER" id="PTHR10887:SF322">
    <property type="entry name" value="HELICASE MOV-10"/>
    <property type="match status" value="1"/>
</dbReference>
<evidence type="ECO:0000259" key="1">
    <source>
        <dbReference type="Pfam" id="PF13086"/>
    </source>
</evidence>
<dbReference type="PANTHER" id="PTHR10887">
    <property type="entry name" value="DNA2/NAM7 HELICASE FAMILY"/>
    <property type="match status" value="1"/>
</dbReference>
<evidence type="ECO:0000313" key="4">
    <source>
        <dbReference type="Proteomes" id="UP000192247"/>
    </source>
</evidence>
<keyword evidence="3" id="KW-0547">Nucleotide-binding</keyword>
<dbReference type="GO" id="GO:0043186">
    <property type="term" value="C:P granule"/>
    <property type="evidence" value="ECO:0007669"/>
    <property type="project" value="TreeGrafter"/>
</dbReference>
<keyword evidence="3" id="KW-0067">ATP-binding</keyword>
<dbReference type="EMBL" id="MNPL01018131">
    <property type="protein sequence ID" value="OQR70251.1"/>
    <property type="molecule type" value="Genomic_DNA"/>
</dbReference>
<feature type="non-terminal residue" evidence="3">
    <location>
        <position position="1"/>
    </location>
</feature>
<organism evidence="3 4">
    <name type="scientific">Tropilaelaps mercedesae</name>
    <dbReference type="NCBI Taxonomy" id="418985"/>
    <lineage>
        <taxon>Eukaryota</taxon>
        <taxon>Metazoa</taxon>
        <taxon>Ecdysozoa</taxon>
        <taxon>Arthropoda</taxon>
        <taxon>Chelicerata</taxon>
        <taxon>Arachnida</taxon>
        <taxon>Acari</taxon>
        <taxon>Parasitiformes</taxon>
        <taxon>Mesostigmata</taxon>
        <taxon>Gamasina</taxon>
        <taxon>Dermanyssoidea</taxon>
        <taxon>Laelapidae</taxon>
        <taxon>Tropilaelaps</taxon>
    </lineage>
</organism>
<evidence type="ECO:0000259" key="2">
    <source>
        <dbReference type="Pfam" id="PF13087"/>
    </source>
</evidence>
<dbReference type="FunCoup" id="A0A1V9XA23">
    <property type="interactions" value="151"/>
</dbReference>
<feature type="domain" description="DNA2/NAM7 helicase helicase" evidence="1">
    <location>
        <begin position="44"/>
        <end position="131"/>
    </location>
</feature>
<dbReference type="GO" id="GO:0005829">
    <property type="term" value="C:cytosol"/>
    <property type="evidence" value="ECO:0007669"/>
    <property type="project" value="TreeGrafter"/>
</dbReference>
<dbReference type="OrthoDB" id="6509655at2759"/>
<sequence>FVNVRTGVDSPIVYRGVFTSIEDYTAVFQMNPIFDRTFKDDEMYSLEFEINRRNFQIMHNSLKDVTSTIAEAIKQIISLQGSARVLVCASSNSACDVICEKVLDHIDEKLIYRIYSASFEVERIPPKIRKYGCHNYATDKATDGAVLPGPEKLESYRVIVSTLVTSWRFSDLSSGFFSHVFIDECGFTMEPEALIPVCKLMDRWNDDCERKPSCHLILAGDIQQLGPVLTSSMASPYLSVSLMERLMKDKKAPYQKPYNSMYIVKLLRNYRLHHHILEIPNRLFYDNELKEYADPKTSHRFVNWIHLLNKEVPIIFHNCVSEERRDPHSTSFFNLAEAETVLHYAQAVLAEGDVRQSDIGVITPYAAQARRIRRVFERKALNHIQRSDTGLSDDMVAAAVPHQDGTSFADSGRGEHRRQWLLVGSVEEFQGQERLVVILSTVRNSKDLLQRDLLKRLGFLKNPKRFNVALTRAKALLICIGNALILKHDEHWLQFLRHVEIHKAWAGVPVERTLLNY</sequence>
<keyword evidence="3" id="KW-0378">Hydrolase</keyword>
<dbReference type="GO" id="GO:0004386">
    <property type="term" value="F:helicase activity"/>
    <property type="evidence" value="ECO:0007669"/>
    <property type="project" value="UniProtKB-KW"/>
</dbReference>
<keyword evidence="4" id="KW-1185">Reference proteome</keyword>
<dbReference type="SUPFAM" id="SSF52540">
    <property type="entry name" value="P-loop containing nucleoside triphosphate hydrolases"/>
    <property type="match status" value="1"/>
</dbReference>
<dbReference type="InterPro" id="IPR041679">
    <property type="entry name" value="DNA2/NAM7-like_C"/>
</dbReference>
<dbReference type="GO" id="GO:0035194">
    <property type="term" value="P:regulatory ncRNA-mediated post-transcriptional gene silencing"/>
    <property type="evidence" value="ECO:0007669"/>
    <property type="project" value="TreeGrafter"/>
</dbReference>
<gene>
    <name evidence="3" type="ORF">BIW11_11748</name>
</gene>
<dbReference type="Proteomes" id="UP000192247">
    <property type="component" value="Unassembled WGS sequence"/>
</dbReference>
<protein>
    <submittedName>
        <fullName evidence="3">Putative helicase MOV-10-like</fullName>
    </submittedName>
</protein>
<comment type="caution">
    <text evidence="3">The sequence shown here is derived from an EMBL/GenBank/DDBJ whole genome shotgun (WGS) entry which is preliminary data.</text>
</comment>
<dbReference type="Pfam" id="PF13086">
    <property type="entry name" value="AAA_11"/>
    <property type="match status" value="2"/>
</dbReference>
<dbReference type="Gene3D" id="3.40.50.300">
    <property type="entry name" value="P-loop containing nucleotide triphosphate hydrolases"/>
    <property type="match status" value="2"/>
</dbReference>
<dbReference type="InterPro" id="IPR045055">
    <property type="entry name" value="DNA2/NAM7-like"/>
</dbReference>
<dbReference type="Pfam" id="PF13087">
    <property type="entry name" value="AAA_12"/>
    <property type="match status" value="1"/>
</dbReference>
<proteinExistence type="predicted"/>
<accession>A0A1V9XA23</accession>
<dbReference type="InParanoid" id="A0A1V9XA23"/>
<dbReference type="InterPro" id="IPR047187">
    <property type="entry name" value="SF1_C_Upf1"/>
</dbReference>
<dbReference type="InterPro" id="IPR041677">
    <property type="entry name" value="DNA2/NAM7_AAA_11"/>
</dbReference>
<feature type="domain" description="DNA2/NAM7 helicase-like C-terminal" evidence="2">
    <location>
        <begin position="238"/>
        <end position="483"/>
    </location>
</feature>
<name>A0A1V9XA23_9ACAR</name>
<feature type="domain" description="DNA2/NAM7 helicase helicase" evidence="1">
    <location>
        <begin position="153"/>
        <end position="231"/>
    </location>
</feature>
<dbReference type="InterPro" id="IPR027417">
    <property type="entry name" value="P-loop_NTPase"/>
</dbReference>
<dbReference type="CDD" id="cd18808">
    <property type="entry name" value="SF1_C_Upf1"/>
    <property type="match status" value="1"/>
</dbReference>
<dbReference type="STRING" id="418985.A0A1V9XA23"/>